<proteinExistence type="predicted"/>
<dbReference type="EMBL" id="ML208276">
    <property type="protein sequence ID" value="TFK73438.1"/>
    <property type="molecule type" value="Genomic_DNA"/>
</dbReference>
<accession>A0ACD3B5U9</accession>
<keyword evidence="2" id="KW-1185">Reference proteome</keyword>
<evidence type="ECO:0000313" key="1">
    <source>
        <dbReference type="EMBL" id="TFK73438.1"/>
    </source>
</evidence>
<name>A0ACD3B5U9_9AGAR</name>
<evidence type="ECO:0000313" key="2">
    <source>
        <dbReference type="Proteomes" id="UP000308600"/>
    </source>
</evidence>
<reference evidence="1 2" key="1">
    <citation type="journal article" date="2019" name="Nat. Ecol. Evol.">
        <title>Megaphylogeny resolves global patterns of mushroom evolution.</title>
        <authorList>
            <person name="Varga T."/>
            <person name="Krizsan K."/>
            <person name="Foldi C."/>
            <person name="Dima B."/>
            <person name="Sanchez-Garcia M."/>
            <person name="Sanchez-Ramirez S."/>
            <person name="Szollosi G.J."/>
            <person name="Szarkandi J.G."/>
            <person name="Papp V."/>
            <person name="Albert L."/>
            <person name="Andreopoulos W."/>
            <person name="Angelini C."/>
            <person name="Antonin V."/>
            <person name="Barry K.W."/>
            <person name="Bougher N.L."/>
            <person name="Buchanan P."/>
            <person name="Buyck B."/>
            <person name="Bense V."/>
            <person name="Catcheside P."/>
            <person name="Chovatia M."/>
            <person name="Cooper J."/>
            <person name="Damon W."/>
            <person name="Desjardin D."/>
            <person name="Finy P."/>
            <person name="Geml J."/>
            <person name="Haridas S."/>
            <person name="Hughes K."/>
            <person name="Justo A."/>
            <person name="Karasinski D."/>
            <person name="Kautmanova I."/>
            <person name="Kiss B."/>
            <person name="Kocsube S."/>
            <person name="Kotiranta H."/>
            <person name="LaButti K.M."/>
            <person name="Lechner B.E."/>
            <person name="Liimatainen K."/>
            <person name="Lipzen A."/>
            <person name="Lukacs Z."/>
            <person name="Mihaltcheva S."/>
            <person name="Morgado L.N."/>
            <person name="Niskanen T."/>
            <person name="Noordeloos M.E."/>
            <person name="Ohm R.A."/>
            <person name="Ortiz-Santana B."/>
            <person name="Ovrebo C."/>
            <person name="Racz N."/>
            <person name="Riley R."/>
            <person name="Savchenko A."/>
            <person name="Shiryaev A."/>
            <person name="Soop K."/>
            <person name="Spirin V."/>
            <person name="Szebenyi C."/>
            <person name="Tomsovsky M."/>
            <person name="Tulloss R.E."/>
            <person name="Uehling J."/>
            <person name="Grigoriev I.V."/>
            <person name="Vagvolgyi C."/>
            <person name="Papp T."/>
            <person name="Martin F.M."/>
            <person name="Miettinen O."/>
            <person name="Hibbett D.S."/>
            <person name="Nagy L.G."/>
        </authorList>
    </citation>
    <scope>NUCLEOTIDE SEQUENCE [LARGE SCALE GENOMIC DNA]</scope>
    <source>
        <strain evidence="1 2">NL-1719</strain>
    </source>
</reference>
<organism evidence="1 2">
    <name type="scientific">Pluteus cervinus</name>
    <dbReference type="NCBI Taxonomy" id="181527"/>
    <lineage>
        <taxon>Eukaryota</taxon>
        <taxon>Fungi</taxon>
        <taxon>Dikarya</taxon>
        <taxon>Basidiomycota</taxon>
        <taxon>Agaricomycotina</taxon>
        <taxon>Agaricomycetes</taxon>
        <taxon>Agaricomycetidae</taxon>
        <taxon>Agaricales</taxon>
        <taxon>Pluteineae</taxon>
        <taxon>Pluteaceae</taxon>
        <taxon>Pluteus</taxon>
    </lineage>
</organism>
<protein>
    <submittedName>
        <fullName evidence="1">Uncharacterized protein</fullName>
    </submittedName>
</protein>
<gene>
    <name evidence="1" type="ORF">BDN72DRAFT_854868</name>
</gene>
<dbReference type="Proteomes" id="UP000308600">
    <property type="component" value="Unassembled WGS sequence"/>
</dbReference>
<sequence>MFNGGGLDLRICVSDVDKHEKIGWGYSSEDCLFIDLRRLRGTDECFVTTSPAILQWVYALKICVISPLEVRPVIREAKRLGCVRSGDERSLLVLDSKIRELLHLVAPAASPSQNRCSWSSLAIVVITPVVWLTLQKIRLAHKYVFSTWQIEPEASGQERNIQRETLRSTPNETGLKDGYSRTSMRTTKPCLIVGHRKAGEVRLSDGMFSSASDPSEGGYHLWVVVGRFNTKVEYSDRPCGKDDGGIEDGVTITSLD</sequence>